<dbReference type="PROSITE" id="PS00108">
    <property type="entry name" value="PROTEIN_KINASE_ST"/>
    <property type="match status" value="1"/>
</dbReference>
<dbReference type="CDD" id="cd14066">
    <property type="entry name" value="STKc_IRAK"/>
    <property type="match status" value="1"/>
</dbReference>
<keyword evidence="3" id="KW-0723">Serine/threonine-protein kinase</keyword>
<evidence type="ECO:0000313" key="23">
    <source>
        <dbReference type="Proteomes" id="UP000324705"/>
    </source>
</evidence>
<dbReference type="InterPro" id="IPR011009">
    <property type="entry name" value="Kinase-like_dom_sf"/>
</dbReference>
<evidence type="ECO:0000256" key="18">
    <source>
        <dbReference type="PROSITE-ProRule" id="PRU10141"/>
    </source>
</evidence>
<dbReference type="Pfam" id="PF12819">
    <property type="entry name" value="Malectin_like"/>
    <property type="match status" value="1"/>
</dbReference>
<dbReference type="Pfam" id="PF13855">
    <property type="entry name" value="LRR_8"/>
    <property type="match status" value="1"/>
</dbReference>
<evidence type="ECO:0000256" key="11">
    <source>
        <dbReference type="ARBA" id="ARBA00022777"/>
    </source>
</evidence>
<dbReference type="PANTHER" id="PTHR45631:SF70">
    <property type="entry name" value="PROTEIN KINASE DOMAIN-CONTAINING PROTEIN"/>
    <property type="match status" value="1"/>
</dbReference>
<dbReference type="Gene3D" id="3.80.10.10">
    <property type="entry name" value="Ribonuclease Inhibitor"/>
    <property type="match status" value="1"/>
</dbReference>
<dbReference type="InterPro" id="IPR032675">
    <property type="entry name" value="LRR_dom_sf"/>
</dbReference>
<dbReference type="InterPro" id="IPR017441">
    <property type="entry name" value="Protein_kinase_ATP_BS"/>
</dbReference>
<dbReference type="FunFam" id="3.30.200.20:FF:000178">
    <property type="entry name" value="serine/threonine-protein kinase PBS1-like"/>
    <property type="match status" value="1"/>
</dbReference>
<keyword evidence="6" id="KW-0808">Transferase</keyword>
<dbReference type="Gene3D" id="3.30.200.20">
    <property type="entry name" value="Phosphorylase Kinase, domain 1"/>
    <property type="match status" value="1"/>
</dbReference>
<evidence type="ECO:0000256" key="2">
    <source>
        <dbReference type="ARBA" id="ARBA00012513"/>
    </source>
</evidence>
<gene>
    <name evidence="22" type="ORF">TRITD_4Bv1G001780</name>
</gene>
<feature type="signal peptide" evidence="20">
    <location>
        <begin position="1"/>
        <end position="19"/>
    </location>
</feature>
<evidence type="ECO:0000256" key="20">
    <source>
        <dbReference type="SAM" id="SignalP"/>
    </source>
</evidence>
<evidence type="ECO:0000256" key="10">
    <source>
        <dbReference type="ARBA" id="ARBA00022741"/>
    </source>
</evidence>
<organism evidence="22 23">
    <name type="scientific">Triticum turgidum subsp. durum</name>
    <name type="common">Durum wheat</name>
    <name type="synonym">Triticum durum</name>
    <dbReference type="NCBI Taxonomy" id="4567"/>
    <lineage>
        <taxon>Eukaryota</taxon>
        <taxon>Viridiplantae</taxon>
        <taxon>Streptophyta</taxon>
        <taxon>Embryophyta</taxon>
        <taxon>Tracheophyta</taxon>
        <taxon>Spermatophyta</taxon>
        <taxon>Magnoliopsida</taxon>
        <taxon>Liliopsida</taxon>
        <taxon>Poales</taxon>
        <taxon>Poaceae</taxon>
        <taxon>BOP clade</taxon>
        <taxon>Pooideae</taxon>
        <taxon>Triticodae</taxon>
        <taxon>Triticeae</taxon>
        <taxon>Triticinae</taxon>
        <taxon>Triticum</taxon>
    </lineage>
</organism>
<feature type="chain" id="PRO_5040310792" description="non-specific serine/threonine protein kinase" evidence="20">
    <location>
        <begin position="20"/>
        <end position="909"/>
    </location>
</feature>
<dbReference type="SUPFAM" id="SSF52058">
    <property type="entry name" value="L domain-like"/>
    <property type="match status" value="1"/>
</dbReference>
<evidence type="ECO:0000256" key="16">
    <source>
        <dbReference type="ARBA" id="ARBA00047899"/>
    </source>
</evidence>
<comment type="subcellular location">
    <subcellularLocation>
        <location evidence="1">Cell membrane</location>
        <topology evidence="1">Single-pass membrane protein</topology>
    </subcellularLocation>
</comment>
<evidence type="ECO:0000256" key="7">
    <source>
        <dbReference type="ARBA" id="ARBA00022692"/>
    </source>
</evidence>
<comment type="catalytic activity">
    <reaction evidence="16">
        <text>L-threonyl-[protein] + ATP = O-phospho-L-threonyl-[protein] + ADP + H(+)</text>
        <dbReference type="Rhea" id="RHEA:46608"/>
        <dbReference type="Rhea" id="RHEA-COMP:11060"/>
        <dbReference type="Rhea" id="RHEA-COMP:11605"/>
        <dbReference type="ChEBI" id="CHEBI:15378"/>
        <dbReference type="ChEBI" id="CHEBI:30013"/>
        <dbReference type="ChEBI" id="CHEBI:30616"/>
        <dbReference type="ChEBI" id="CHEBI:61977"/>
        <dbReference type="ChEBI" id="CHEBI:456216"/>
        <dbReference type="EC" id="2.7.11.1"/>
    </reaction>
</comment>
<accession>A0A9R0SUQ9</accession>
<comment type="catalytic activity">
    <reaction evidence="17">
        <text>L-seryl-[protein] + ATP = O-phospho-L-seryl-[protein] + ADP + H(+)</text>
        <dbReference type="Rhea" id="RHEA:17989"/>
        <dbReference type="Rhea" id="RHEA-COMP:9863"/>
        <dbReference type="Rhea" id="RHEA-COMP:11604"/>
        <dbReference type="ChEBI" id="CHEBI:15378"/>
        <dbReference type="ChEBI" id="CHEBI:29999"/>
        <dbReference type="ChEBI" id="CHEBI:30616"/>
        <dbReference type="ChEBI" id="CHEBI:83421"/>
        <dbReference type="ChEBI" id="CHEBI:456216"/>
        <dbReference type="EC" id="2.7.11.1"/>
    </reaction>
</comment>
<feature type="transmembrane region" description="Helical" evidence="19">
    <location>
        <begin position="522"/>
        <end position="546"/>
    </location>
</feature>
<dbReference type="GO" id="GO:0005524">
    <property type="term" value="F:ATP binding"/>
    <property type="evidence" value="ECO:0007669"/>
    <property type="project" value="UniProtKB-UniRule"/>
</dbReference>
<evidence type="ECO:0000256" key="9">
    <source>
        <dbReference type="ARBA" id="ARBA00022737"/>
    </source>
</evidence>
<keyword evidence="8 20" id="KW-0732">Signal</keyword>
<dbReference type="GO" id="GO:0004674">
    <property type="term" value="F:protein serine/threonine kinase activity"/>
    <property type="evidence" value="ECO:0007669"/>
    <property type="project" value="UniProtKB-KW"/>
</dbReference>
<dbReference type="InterPro" id="IPR001245">
    <property type="entry name" value="Ser-Thr/Tyr_kinase_cat_dom"/>
</dbReference>
<dbReference type="GO" id="GO:0005886">
    <property type="term" value="C:plasma membrane"/>
    <property type="evidence" value="ECO:0007669"/>
    <property type="project" value="UniProtKB-SubCell"/>
</dbReference>
<dbReference type="OMA" id="PNIGYNT"/>
<dbReference type="InterPro" id="IPR008271">
    <property type="entry name" value="Ser/Thr_kinase_AS"/>
</dbReference>
<protein>
    <recommendedName>
        <fullName evidence="2">non-specific serine/threonine protein kinase</fullName>
        <ecNumber evidence="2">2.7.11.1</ecNumber>
    </recommendedName>
</protein>
<evidence type="ECO:0000256" key="8">
    <source>
        <dbReference type="ARBA" id="ARBA00022729"/>
    </source>
</evidence>
<evidence type="ECO:0000256" key="13">
    <source>
        <dbReference type="ARBA" id="ARBA00022989"/>
    </source>
</evidence>
<dbReference type="Gene3D" id="1.10.510.10">
    <property type="entry name" value="Transferase(Phosphotransferase) domain 1"/>
    <property type="match status" value="1"/>
</dbReference>
<keyword evidence="10 18" id="KW-0547">Nucleotide-binding</keyword>
<evidence type="ECO:0000256" key="15">
    <source>
        <dbReference type="ARBA" id="ARBA00023170"/>
    </source>
</evidence>
<evidence type="ECO:0000259" key="21">
    <source>
        <dbReference type="PROSITE" id="PS50011"/>
    </source>
</evidence>
<feature type="binding site" evidence="18">
    <location>
        <position position="616"/>
    </location>
    <ligand>
        <name>ATP</name>
        <dbReference type="ChEBI" id="CHEBI:30616"/>
    </ligand>
</feature>
<name>A0A9R0SUQ9_TRITD</name>
<dbReference type="EMBL" id="LT934118">
    <property type="protein sequence ID" value="VAI00621.1"/>
    <property type="molecule type" value="Genomic_DNA"/>
</dbReference>
<dbReference type="EC" id="2.7.11.1" evidence="2"/>
<dbReference type="PANTHER" id="PTHR45631">
    <property type="entry name" value="OS07G0107800 PROTEIN-RELATED"/>
    <property type="match status" value="1"/>
</dbReference>
<reference evidence="22 23" key="1">
    <citation type="submission" date="2017-09" db="EMBL/GenBank/DDBJ databases">
        <authorList>
            <consortium name="International Durum Wheat Genome Sequencing Consortium (IDWGSC)"/>
            <person name="Milanesi L."/>
        </authorList>
    </citation>
    <scope>NUCLEOTIDE SEQUENCE [LARGE SCALE GENOMIC DNA]</scope>
    <source>
        <strain evidence="23">cv. Svevo</strain>
    </source>
</reference>
<sequence length="909" mass="100999">MSWLLLPCLVAAGILQAPAQPNPAGFISIDCGLPGETGYVDNITTLSYTTDASFIDAYAGSNHNISTKYMTSTLPNNWWYTLRSFPSGARNCYTLGLLMPGLKYLIRAKFLYGNYDGLDRLPISFDLYVGVDFWMRVNIQVSDTWVLAEAIVMVSCDSLQVCLVNTGGGVPFISALDLRPLRNKIYPQANMTHGLVLVDRINFGPDDGSATIRYPDDPFDRMWFPASGGATAYWDEISTEMKVDIGDDQFQPPQAVMQTAITPKNFSSNIEFTMDLQSSPSDRSLGYIEMMYFSELKSLPNNTLRQYTIYRNGEETTTAYTPPYLDDGYTYSTEPFHASQYLLSINATANSTMPPIINALELFSIIPTTTYGTNSQDVSAIMTIKERYQVQKNWMGDPCVPDTMVWDGLTCIYASSKPPIISNVNVSFSGLNYTISPEFANLTDVRYLDLSNNNLIGSIPDTLSRLPSLIFLDLSNNKLSGSIPFGLLKKVQDGSLDLRYGNNPDLCSNGNTCRPTKGDNKLAIHIVVPVVVIVALVLVAILCFWLQRKRKQGSIRNPVKVTNDGDWIISLPLENRQFTYMELEVITNNFQRPLGRGGFGYVFHGSLEKGTEVAVKLRSHSSNQGIKEFLAEAHVLALIHHKNLVSMIGYCNNGGHMALVYEYMPQGSLKEHIAGEDGNMRCLPWRRRLRLALETAQGLEYLHKGCSPPIIHRDVKTTNILLNARLEAKIADFGLSKAFNCEDDTHVSTNTFAGTLGYAAPEYQRTMQPSTKSDVYSFGVVLLELVTGKPAILRNPESIPLINWARQRLAWGDIEGVVDTRMQGDHDINAVWKTTEIALKCTAQSPLQRPSMTDVVMQLQECLDLEEGFERGDSGFYTDSSNGGMNPNIGYNTTTNQSIDVSHNNATLR</sequence>
<evidence type="ECO:0000256" key="4">
    <source>
        <dbReference type="ARBA" id="ARBA00022553"/>
    </source>
</evidence>
<dbReference type="SMART" id="SM00220">
    <property type="entry name" value="S_TKc"/>
    <property type="match status" value="1"/>
</dbReference>
<keyword evidence="7 19" id="KW-0812">Transmembrane</keyword>
<dbReference type="PROSITE" id="PS00107">
    <property type="entry name" value="PROTEIN_KINASE_ATP"/>
    <property type="match status" value="1"/>
</dbReference>
<dbReference type="Pfam" id="PF07714">
    <property type="entry name" value="PK_Tyr_Ser-Thr"/>
    <property type="match status" value="1"/>
</dbReference>
<keyword evidence="13 19" id="KW-1133">Transmembrane helix</keyword>
<evidence type="ECO:0000256" key="3">
    <source>
        <dbReference type="ARBA" id="ARBA00022527"/>
    </source>
</evidence>
<evidence type="ECO:0000256" key="19">
    <source>
        <dbReference type="SAM" id="Phobius"/>
    </source>
</evidence>
<keyword evidence="23" id="KW-1185">Reference proteome</keyword>
<keyword evidence="14 19" id="KW-0472">Membrane</keyword>
<evidence type="ECO:0000313" key="22">
    <source>
        <dbReference type="EMBL" id="VAI00621.1"/>
    </source>
</evidence>
<keyword evidence="5" id="KW-0433">Leucine-rich repeat</keyword>
<dbReference type="InterPro" id="IPR024788">
    <property type="entry name" value="Malectin-like_Carb-bd_dom"/>
</dbReference>
<keyword evidence="12 18" id="KW-0067">ATP-binding</keyword>
<dbReference type="Proteomes" id="UP000324705">
    <property type="component" value="Chromosome 4B"/>
</dbReference>
<dbReference type="FunFam" id="3.80.10.10:FF:000129">
    <property type="entry name" value="Leucine-rich repeat receptor-like kinase"/>
    <property type="match status" value="1"/>
</dbReference>
<evidence type="ECO:0000256" key="1">
    <source>
        <dbReference type="ARBA" id="ARBA00004162"/>
    </source>
</evidence>
<evidence type="ECO:0000256" key="17">
    <source>
        <dbReference type="ARBA" id="ARBA00048679"/>
    </source>
</evidence>
<keyword evidence="9" id="KW-0677">Repeat</keyword>
<evidence type="ECO:0000256" key="12">
    <source>
        <dbReference type="ARBA" id="ARBA00022840"/>
    </source>
</evidence>
<evidence type="ECO:0000256" key="5">
    <source>
        <dbReference type="ARBA" id="ARBA00022614"/>
    </source>
</evidence>
<dbReference type="PROSITE" id="PS50011">
    <property type="entry name" value="PROTEIN_KINASE_DOM"/>
    <property type="match status" value="1"/>
</dbReference>
<dbReference type="InterPro" id="IPR001611">
    <property type="entry name" value="Leu-rich_rpt"/>
</dbReference>
<dbReference type="SUPFAM" id="SSF56112">
    <property type="entry name" value="Protein kinase-like (PK-like)"/>
    <property type="match status" value="1"/>
</dbReference>
<evidence type="ECO:0000256" key="6">
    <source>
        <dbReference type="ARBA" id="ARBA00022679"/>
    </source>
</evidence>
<feature type="domain" description="Protein kinase" evidence="21">
    <location>
        <begin position="588"/>
        <end position="863"/>
    </location>
</feature>
<dbReference type="FunFam" id="1.10.510.10:FF:000146">
    <property type="entry name" value="LRR receptor-like serine/threonine-protein kinase IOS1"/>
    <property type="match status" value="1"/>
</dbReference>
<proteinExistence type="predicted"/>
<keyword evidence="11" id="KW-0418">Kinase</keyword>
<dbReference type="InterPro" id="IPR000719">
    <property type="entry name" value="Prot_kinase_dom"/>
</dbReference>
<evidence type="ECO:0000256" key="14">
    <source>
        <dbReference type="ARBA" id="ARBA00023136"/>
    </source>
</evidence>
<dbReference type="AlphaFoldDB" id="A0A9R0SUQ9"/>
<keyword evidence="15" id="KW-0675">Receptor</keyword>
<dbReference type="Gramene" id="TRITD4Bv1G001780.1">
    <property type="protein sequence ID" value="TRITD4Bv1G001780.1"/>
    <property type="gene ID" value="TRITD4Bv1G001780"/>
</dbReference>
<keyword evidence="4" id="KW-0597">Phosphoprotein</keyword>